<dbReference type="GeneID" id="136810823"/>
<organism evidence="1 2">
    <name type="scientific">Clytia hemisphaerica</name>
    <dbReference type="NCBI Taxonomy" id="252671"/>
    <lineage>
        <taxon>Eukaryota</taxon>
        <taxon>Metazoa</taxon>
        <taxon>Cnidaria</taxon>
        <taxon>Hydrozoa</taxon>
        <taxon>Hydroidolina</taxon>
        <taxon>Leptothecata</taxon>
        <taxon>Obeliida</taxon>
        <taxon>Clytiidae</taxon>
        <taxon>Clytia</taxon>
    </lineage>
</organism>
<dbReference type="Proteomes" id="UP000594262">
    <property type="component" value="Unplaced"/>
</dbReference>
<name>A0A7M5XGH5_9CNID</name>
<evidence type="ECO:0000313" key="2">
    <source>
        <dbReference type="Proteomes" id="UP000594262"/>
    </source>
</evidence>
<dbReference type="RefSeq" id="XP_066923514.1">
    <property type="nucleotide sequence ID" value="XM_067067413.1"/>
</dbReference>
<reference evidence="1" key="1">
    <citation type="submission" date="2021-01" db="UniProtKB">
        <authorList>
            <consortium name="EnsemblMetazoa"/>
        </authorList>
    </citation>
    <scope>IDENTIFICATION</scope>
</reference>
<accession>A0A7M5XGH5</accession>
<proteinExistence type="predicted"/>
<dbReference type="SUPFAM" id="SSF52058">
    <property type="entry name" value="L domain-like"/>
    <property type="match status" value="1"/>
</dbReference>
<sequence length="185" mass="21111">MSIFAGLDDSSGSNIDFSLSLSYQGLNEIPEDVIKKHSKQTTSLDLSYNIFKCLISLRQFDQLHTVILDHNALDEHFCFPGKFPAIKLLSVNGNKIANLSVFVNRMSQDLPNLTFLSMMKNDAAPSYFNGGTKSQNEDYRSYVISHFPKLRNLDGWPILDGEREQAYRLYGKRWKIKKRTASSYT</sequence>
<dbReference type="Gene3D" id="3.80.10.10">
    <property type="entry name" value="Ribonuclease Inhibitor"/>
    <property type="match status" value="1"/>
</dbReference>
<protein>
    <recommendedName>
        <fullName evidence="3">Leucine rich repeat containing protein</fullName>
    </recommendedName>
</protein>
<dbReference type="InterPro" id="IPR032675">
    <property type="entry name" value="LRR_dom_sf"/>
</dbReference>
<dbReference type="PANTHER" id="PTHR46282:SF1">
    <property type="entry name" value="LEUCINE-RICH REPEAT-CONTAINING PROTEIN 72-LIKE"/>
    <property type="match status" value="1"/>
</dbReference>
<dbReference type="PANTHER" id="PTHR46282">
    <property type="entry name" value="LEUCINE-RICH MELANOCYTE DIFFERENTIATION-ASSOCIATED PROTEIN"/>
    <property type="match status" value="1"/>
</dbReference>
<dbReference type="EnsemblMetazoa" id="CLYHEMT022600.1">
    <property type="protein sequence ID" value="CLYHEMP022600.1"/>
    <property type="gene ID" value="CLYHEMG022600"/>
</dbReference>
<keyword evidence="2" id="KW-1185">Reference proteome</keyword>
<dbReference type="InterPro" id="IPR043313">
    <property type="entry name" value="LRMDA"/>
</dbReference>
<evidence type="ECO:0000313" key="1">
    <source>
        <dbReference type="EnsemblMetazoa" id="CLYHEMP022600.1"/>
    </source>
</evidence>
<evidence type="ECO:0008006" key="3">
    <source>
        <dbReference type="Google" id="ProtNLM"/>
    </source>
</evidence>
<dbReference type="OrthoDB" id="10251250at2759"/>
<dbReference type="AlphaFoldDB" id="A0A7M5XGH5"/>